<protein>
    <submittedName>
        <fullName evidence="2">Dimethylamine permease</fullName>
    </submittedName>
</protein>
<dbReference type="AlphaFoldDB" id="A0A0E3S699"/>
<dbReference type="GeneID" id="88183208"/>
<name>A0A0E3S699_9EURY</name>
<keyword evidence="1" id="KW-0472">Membrane</keyword>
<accession>A0A0E3S699</accession>
<reference evidence="2 3" key="1">
    <citation type="submission" date="2014-07" db="EMBL/GenBank/DDBJ databases">
        <title>Methanogenic archaea and the global carbon cycle.</title>
        <authorList>
            <person name="Henriksen J.R."/>
            <person name="Luke J."/>
            <person name="Reinhart S."/>
            <person name="Benedict M.N."/>
            <person name="Youngblut N.D."/>
            <person name="Metcalf M.E."/>
            <person name="Whitaker R.J."/>
            <person name="Metcalf W.W."/>
        </authorList>
    </citation>
    <scope>NUCLEOTIDE SEQUENCE [LARGE SCALE GENOMIC DNA]</scope>
    <source>
        <strain evidence="2 3">Z-7289</strain>
    </source>
</reference>
<keyword evidence="3" id="KW-1185">Reference proteome</keyword>
<dbReference type="PATRIC" id="fig|1434111.4.peg.1995"/>
<dbReference type="Proteomes" id="UP000033072">
    <property type="component" value="Chromosome"/>
</dbReference>
<evidence type="ECO:0000313" key="2">
    <source>
        <dbReference type="EMBL" id="AKB74792.1"/>
    </source>
</evidence>
<gene>
    <name evidence="2" type="ORF">MSLAZ_1531</name>
</gene>
<dbReference type="EMBL" id="CP009515">
    <property type="protein sequence ID" value="AKB74792.1"/>
    <property type="molecule type" value="Genomic_DNA"/>
</dbReference>
<proteinExistence type="predicted"/>
<dbReference type="STRING" id="1434111.MSLAZ_1531"/>
<keyword evidence="1" id="KW-1133">Transmembrane helix</keyword>
<sequence>MTDNTPPYKSQIDWHYAEECDRASCDLKGLERSIDWKQGLAIALGVPLLILPSIGYFTGYVWAFSIAVWGLTIFLGFFQNLAFGELATVFPKASGLPGYTQTVFGLSSNKYNKGKFKLGKFIGGFSA</sequence>
<dbReference type="HOGENOM" id="CLU_1965567_0_0_2"/>
<dbReference type="KEGG" id="mls:MSLAZ_1531"/>
<evidence type="ECO:0000313" key="3">
    <source>
        <dbReference type="Proteomes" id="UP000033072"/>
    </source>
</evidence>
<feature type="transmembrane region" description="Helical" evidence="1">
    <location>
        <begin position="39"/>
        <end position="57"/>
    </location>
</feature>
<keyword evidence="1" id="KW-0812">Transmembrane</keyword>
<organism evidence="2 3">
    <name type="scientific">Methanosarcina lacustris Z-7289</name>
    <dbReference type="NCBI Taxonomy" id="1434111"/>
    <lineage>
        <taxon>Archaea</taxon>
        <taxon>Methanobacteriati</taxon>
        <taxon>Methanobacteriota</taxon>
        <taxon>Stenosarchaea group</taxon>
        <taxon>Methanomicrobia</taxon>
        <taxon>Methanosarcinales</taxon>
        <taxon>Methanosarcinaceae</taxon>
        <taxon>Methanosarcina</taxon>
    </lineage>
</organism>
<evidence type="ECO:0000256" key="1">
    <source>
        <dbReference type="SAM" id="Phobius"/>
    </source>
</evidence>
<feature type="transmembrane region" description="Helical" evidence="1">
    <location>
        <begin position="63"/>
        <end position="83"/>
    </location>
</feature>
<dbReference type="RefSeq" id="WP_332309228.1">
    <property type="nucleotide sequence ID" value="NZ_CP009515.1"/>
</dbReference>